<organism evidence="1 2">
    <name type="scientific">Caulobacter vibrioides</name>
    <name type="common">Caulobacter crescentus</name>
    <dbReference type="NCBI Taxonomy" id="155892"/>
    <lineage>
        <taxon>Bacteria</taxon>
        <taxon>Pseudomonadati</taxon>
        <taxon>Pseudomonadota</taxon>
        <taxon>Alphaproteobacteria</taxon>
        <taxon>Caulobacterales</taxon>
        <taxon>Caulobacteraceae</taxon>
        <taxon>Caulobacter</taxon>
    </lineage>
</organism>
<dbReference type="EMBL" id="NCDQ01000083">
    <property type="protein sequence ID" value="OYX04345.1"/>
    <property type="molecule type" value="Genomic_DNA"/>
</dbReference>
<comment type="caution">
    <text evidence="1">The sequence shown here is derived from an EMBL/GenBank/DDBJ whole genome shotgun (WGS) entry which is preliminary data.</text>
</comment>
<gene>
    <name evidence="1" type="ORF">B7Z12_06885</name>
</gene>
<protein>
    <submittedName>
        <fullName evidence="1">Uncharacterized protein</fullName>
    </submittedName>
</protein>
<accession>A0A258D8Q4</accession>
<name>A0A258D8Q4_CAUVI</name>
<dbReference type="AlphaFoldDB" id="A0A258D8Q4"/>
<evidence type="ECO:0000313" key="2">
    <source>
        <dbReference type="Proteomes" id="UP000215616"/>
    </source>
</evidence>
<dbReference type="Proteomes" id="UP000215616">
    <property type="component" value="Unassembled WGS sequence"/>
</dbReference>
<sequence>MFDPGTELSVEDACARLGLDPAAPVADLQGAFQRALKTARGTDEHVSPASYRDILEAYRRLRLREPEAPDRKYEDWPSHIELTPAEAILGGAKVGRLPTGRPFETRLPPALRDGDLVWVWGWLLQVRIDAGDELAVRGDDIWITAHKHPSQLKPGARISVETPSGPFSFRLSEEAIAAGLARAPGLGLPPSRGHAQGDLYVKLVADRKAGGPVELLRRLTRAA</sequence>
<evidence type="ECO:0000313" key="1">
    <source>
        <dbReference type="EMBL" id="OYX04345.1"/>
    </source>
</evidence>
<proteinExistence type="predicted"/>
<reference evidence="1 2" key="1">
    <citation type="submission" date="2017-03" db="EMBL/GenBank/DDBJ databases">
        <title>Lifting the veil on microbial sulfur biogeochemistry in mining wastewaters.</title>
        <authorList>
            <person name="Kantor R.S."/>
            <person name="Colenbrander Nelson T."/>
            <person name="Marshall S."/>
            <person name="Bennett D."/>
            <person name="Apte S."/>
            <person name="Camacho D."/>
            <person name="Thomas B.C."/>
            <person name="Warren L.A."/>
            <person name="Banfield J.F."/>
        </authorList>
    </citation>
    <scope>NUCLEOTIDE SEQUENCE [LARGE SCALE GENOMIC DNA]</scope>
    <source>
        <strain evidence="1">32-67-7</strain>
    </source>
</reference>